<dbReference type="Proteomes" id="UP001596391">
    <property type="component" value="Unassembled WGS sequence"/>
</dbReference>
<evidence type="ECO:0000256" key="1">
    <source>
        <dbReference type="SAM" id="MobiDB-lite"/>
    </source>
</evidence>
<name>A0ABW1ZDS5_9BACT</name>
<dbReference type="EMBL" id="JBHSWI010000001">
    <property type="protein sequence ID" value="MFC6646343.1"/>
    <property type="molecule type" value="Genomic_DNA"/>
</dbReference>
<feature type="region of interest" description="Disordered" evidence="1">
    <location>
        <begin position="90"/>
        <end position="112"/>
    </location>
</feature>
<feature type="compositionally biased region" description="Polar residues" evidence="1">
    <location>
        <begin position="103"/>
        <end position="112"/>
    </location>
</feature>
<reference evidence="3" key="1">
    <citation type="journal article" date="2019" name="Int. J. Syst. Evol. Microbiol.">
        <title>The Global Catalogue of Microorganisms (GCM) 10K type strain sequencing project: providing services to taxonomists for standard genome sequencing and annotation.</title>
        <authorList>
            <consortium name="The Broad Institute Genomics Platform"/>
            <consortium name="The Broad Institute Genome Sequencing Center for Infectious Disease"/>
            <person name="Wu L."/>
            <person name="Ma J."/>
        </authorList>
    </citation>
    <scope>NUCLEOTIDE SEQUENCE [LARGE SCALE GENOMIC DNA]</scope>
    <source>
        <strain evidence="3">CGMCC 1.16026</strain>
    </source>
</reference>
<proteinExistence type="predicted"/>
<keyword evidence="3" id="KW-1185">Reference proteome</keyword>
<accession>A0ABW1ZDS5</accession>
<dbReference type="RefSeq" id="WP_390235349.1">
    <property type="nucleotide sequence ID" value="NZ_JBHSWI010000001.1"/>
</dbReference>
<comment type="caution">
    <text evidence="2">The sequence shown here is derived from an EMBL/GenBank/DDBJ whole genome shotgun (WGS) entry which is preliminary data.</text>
</comment>
<evidence type="ECO:0000313" key="3">
    <source>
        <dbReference type="Proteomes" id="UP001596391"/>
    </source>
</evidence>
<protein>
    <submittedName>
        <fullName evidence="2">Uncharacterized protein</fullName>
    </submittedName>
</protein>
<organism evidence="2 3">
    <name type="scientific">Granulicella cerasi</name>
    <dbReference type="NCBI Taxonomy" id="741063"/>
    <lineage>
        <taxon>Bacteria</taxon>
        <taxon>Pseudomonadati</taxon>
        <taxon>Acidobacteriota</taxon>
        <taxon>Terriglobia</taxon>
        <taxon>Terriglobales</taxon>
        <taxon>Acidobacteriaceae</taxon>
        <taxon>Granulicella</taxon>
    </lineage>
</organism>
<evidence type="ECO:0000313" key="2">
    <source>
        <dbReference type="EMBL" id="MFC6646343.1"/>
    </source>
</evidence>
<gene>
    <name evidence="2" type="ORF">ACFQBQ_12255</name>
</gene>
<sequence length="112" mass="12611">MNQTLRPVYMVLSPRSLDYARLAIATLLAQSADALHLHLITDSDDDRDELQRVVTEIAPPQQHRVSVFSEHDLDAAEEERLGRYPHLRALRHGHPAGARSPTRCCSPNPAQR</sequence>